<proteinExistence type="predicted"/>
<reference evidence="1 2" key="1">
    <citation type="submission" date="2023-10" db="EMBL/GenBank/DDBJ databases">
        <title>Comparative genomics analysis reveals potential genetic determinants of host preference in Cryptosporidium xiaoi.</title>
        <authorList>
            <person name="Xiao L."/>
            <person name="Li J."/>
        </authorList>
    </citation>
    <scope>NUCLEOTIDE SEQUENCE [LARGE SCALE GENOMIC DNA]</scope>
    <source>
        <strain evidence="1 2">52996</strain>
    </source>
</reference>
<keyword evidence="2" id="KW-1185">Reference proteome</keyword>
<evidence type="ECO:0000313" key="2">
    <source>
        <dbReference type="Proteomes" id="UP001311799"/>
    </source>
</evidence>
<sequence length="97" mass="10853">MPPSWLKSNPPMPSIPPNMSNLLDGLSSSSVSIHLSQSHLSQLFVLEVSLTIELQRPSSFFTNIKWRDLVTWYLLSSLLIGFEKSNLNPYSFASTLA</sequence>
<organism evidence="1 2">
    <name type="scientific">Cryptosporidium xiaoi</name>
    <dbReference type="NCBI Taxonomy" id="659607"/>
    <lineage>
        <taxon>Eukaryota</taxon>
        <taxon>Sar</taxon>
        <taxon>Alveolata</taxon>
        <taxon>Apicomplexa</taxon>
        <taxon>Conoidasida</taxon>
        <taxon>Coccidia</taxon>
        <taxon>Eucoccidiorida</taxon>
        <taxon>Eimeriorina</taxon>
        <taxon>Cryptosporidiidae</taxon>
        <taxon>Cryptosporidium</taxon>
    </lineage>
</organism>
<dbReference type="EMBL" id="JAWDEY010000035">
    <property type="protein sequence ID" value="KAK6588142.1"/>
    <property type="molecule type" value="Genomic_DNA"/>
</dbReference>
<protein>
    <submittedName>
        <fullName evidence="1">Uncharacterized protein</fullName>
    </submittedName>
</protein>
<name>A0AAV9XTX4_9CRYT</name>
<dbReference type="AlphaFoldDB" id="A0AAV9XTX4"/>
<comment type="caution">
    <text evidence="1">The sequence shown here is derived from an EMBL/GenBank/DDBJ whole genome shotgun (WGS) entry which is preliminary data.</text>
</comment>
<dbReference type="Proteomes" id="UP001311799">
    <property type="component" value="Unassembled WGS sequence"/>
</dbReference>
<evidence type="ECO:0000313" key="1">
    <source>
        <dbReference type="EMBL" id="KAK6588142.1"/>
    </source>
</evidence>
<accession>A0AAV9XTX4</accession>
<gene>
    <name evidence="1" type="ORF">RS030_7981</name>
</gene>